<evidence type="ECO:0000313" key="2">
    <source>
        <dbReference type="Proteomes" id="UP001472677"/>
    </source>
</evidence>
<evidence type="ECO:0000313" key="1">
    <source>
        <dbReference type="EMBL" id="KAK8595860.1"/>
    </source>
</evidence>
<dbReference type="Proteomes" id="UP001472677">
    <property type="component" value="Unassembled WGS sequence"/>
</dbReference>
<dbReference type="EMBL" id="JBBPBM010000002">
    <property type="protein sequence ID" value="KAK8595860.1"/>
    <property type="molecule type" value="Genomic_DNA"/>
</dbReference>
<name>A0ABR2G5M5_9ROSI</name>
<evidence type="ECO:0008006" key="3">
    <source>
        <dbReference type="Google" id="ProtNLM"/>
    </source>
</evidence>
<gene>
    <name evidence="1" type="ORF">V6N12_064369</name>
</gene>
<reference evidence="1 2" key="1">
    <citation type="journal article" date="2024" name="G3 (Bethesda)">
        <title>Genome assembly of Hibiscus sabdariffa L. provides insights into metabolisms of medicinal natural products.</title>
        <authorList>
            <person name="Kim T."/>
        </authorList>
    </citation>
    <scope>NUCLEOTIDE SEQUENCE [LARGE SCALE GENOMIC DNA]</scope>
    <source>
        <strain evidence="1">TK-2024</strain>
        <tissue evidence="1">Old leaves</tissue>
    </source>
</reference>
<sequence length="121" mass="13900">MFRLPPMKSVSSYYSFVIWNSGELTLVWGANVTYWRVHLSSNDVIREANFDFNGASGLLDDKNRTVWSIASKDFEDRSWLQGILGLILMDLFVIACIRIQSLGDLALVDLAFEWFRMQEIG</sequence>
<keyword evidence="2" id="KW-1185">Reference proteome</keyword>
<protein>
    <recommendedName>
        <fullName evidence="3">Bulb-type lectin domain-containing protein</fullName>
    </recommendedName>
</protein>
<accession>A0ABR2G5M5</accession>
<organism evidence="1 2">
    <name type="scientific">Hibiscus sabdariffa</name>
    <name type="common">roselle</name>
    <dbReference type="NCBI Taxonomy" id="183260"/>
    <lineage>
        <taxon>Eukaryota</taxon>
        <taxon>Viridiplantae</taxon>
        <taxon>Streptophyta</taxon>
        <taxon>Embryophyta</taxon>
        <taxon>Tracheophyta</taxon>
        <taxon>Spermatophyta</taxon>
        <taxon>Magnoliopsida</taxon>
        <taxon>eudicotyledons</taxon>
        <taxon>Gunneridae</taxon>
        <taxon>Pentapetalae</taxon>
        <taxon>rosids</taxon>
        <taxon>malvids</taxon>
        <taxon>Malvales</taxon>
        <taxon>Malvaceae</taxon>
        <taxon>Malvoideae</taxon>
        <taxon>Hibiscus</taxon>
    </lineage>
</organism>
<comment type="caution">
    <text evidence="1">The sequence shown here is derived from an EMBL/GenBank/DDBJ whole genome shotgun (WGS) entry which is preliminary data.</text>
</comment>
<proteinExistence type="predicted"/>